<dbReference type="GO" id="GO:0030257">
    <property type="term" value="C:type III protein secretion system complex"/>
    <property type="evidence" value="ECO:0007669"/>
    <property type="project" value="InterPro"/>
</dbReference>
<geneLocation type="plasmid" evidence="20 21">
    <name>AZO_p4</name>
</geneLocation>
<evidence type="ECO:0000256" key="3">
    <source>
        <dbReference type="ARBA" id="ARBA00008936"/>
    </source>
</evidence>
<name>G7ZH96_AZOL4</name>
<evidence type="ECO:0000256" key="17">
    <source>
        <dbReference type="ARBA" id="ARBA00034006"/>
    </source>
</evidence>
<evidence type="ECO:0000313" key="20">
    <source>
        <dbReference type="EMBL" id="CBS90817.1"/>
    </source>
</evidence>
<evidence type="ECO:0000256" key="5">
    <source>
        <dbReference type="ARBA" id="ARBA00020580"/>
    </source>
</evidence>
<dbReference type="PANTHER" id="PTHR15184">
    <property type="entry name" value="ATP SYNTHASE"/>
    <property type="match status" value="1"/>
</dbReference>
<dbReference type="NCBIfam" id="TIGR01026">
    <property type="entry name" value="fliI_yscN"/>
    <property type="match status" value="1"/>
</dbReference>
<dbReference type="HOGENOM" id="CLU_022398_5_1_5"/>
<dbReference type="PROSITE" id="PS00152">
    <property type="entry name" value="ATPASE_ALPHA_BETA"/>
    <property type="match status" value="1"/>
</dbReference>
<dbReference type="CDD" id="cd18114">
    <property type="entry name" value="ATP-synt_flagellum-secretory_path_III_C"/>
    <property type="match status" value="1"/>
</dbReference>
<evidence type="ECO:0000256" key="13">
    <source>
        <dbReference type="ARBA" id="ARBA00022967"/>
    </source>
</evidence>
<dbReference type="GO" id="GO:0008564">
    <property type="term" value="F:protein-exporting ATPase activity"/>
    <property type="evidence" value="ECO:0007669"/>
    <property type="project" value="UniProtKB-EC"/>
</dbReference>
<dbReference type="NCBIfam" id="TIGR03498">
    <property type="entry name" value="FliI_clade3"/>
    <property type="match status" value="1"/>
</dbReference>
<evidence type="ECO:0000256" key="2">
    <source>
        <dbReference type="ARBA" id="ARBA00004496"/>
    </source>
</evidence>
<dbReference type="InterPro" id="IPR040627">
    <property type="entry name" value="T3SS_ATPase_C"/>
</dbReference>
<dbReference type="PANTHER" id="PTHR15184:SF9">
    <property type="entry name" value="SPI-1 TYPE 3 SECRETION SYSTEM ATPASE"/>
    <property type="match status" value="1"/>
</dbReference>
<dbReference type="Pfam" id="PF00006">
    <property type="entry name" value="ATP-synt_ab"/>
    <property type="match status" value="1"/>
</dbReference>
<evidence type="ECO:0000256" key="7">
    <source>
        <dbReference type="ARBA" id="ARBA00022490"/>
    </source>
</evidence>
<keyword evidence="16" id="KW-0066">ATP synthesis</keyword>
<dbReference type="GO" id="GO:0005524">
    <property type="term" value="F:ATP binding"/>
    <property type="evidence" value="ECO:0007669"/>
    <property type="project" value="UniProtKB-KW"/>
</dbReference>
<evidence type="ECO:0000256" key="6">
    <source>
        <dbReference type="ARBA" id="ARBA00022448"/>
    </source>
</evidence>
<dbReference type="EC" id="7.1.2.2" evidence="4"/>
<dbReference type="KEGG" id="ali:AZOLI_p40435"/>
<evidence type="ECO:0000259" key="19">
    <source>
        <dbReference type="SMART" id="SM00382"/>
    </source>
</evidence>
<proteinExistence type="inferred from homology"/>
<comment type="subcellular location">
    <subcellularLocation>
        <location evidence="2">Cytoplasm</location>
    </subcellularLocation>
</comment>
<dbReference type="SUPFAM" id="SSF52540">
    <property type="entry name" value="P-loop containing nucleoside triphosphate hydrolases"/>
    <property type="match status" value="1"/>
</dbReference>
<evidence type="ECO:0000256" key="16">
    <source>
        <dbReference type="ARBA" id="ARBA00023310"/>
    </source>
</evidence>
<feature type="domain" description="AAA+ ATPase" evidence="19">
    <location>
        <begin position="160"/>
        <end position="344"/>
    </location>
</feature>
<dbReference type="InterPro" id="IPR020003">
    <property type="entry name" value="ATPase_a/bsu_AS"/>
</dbReference>
<dbReference type="Pfam" id="PF18269">
    <property type="entry name" value="T3SS_ATPase_C"/>
    <property type="match status" value="1"/>
</dbReference>
<evidence type="ECO:0000256" key="15">
    <source>
        <dbReference type="ARBA" id="ARBA00023225"/>
    </source>
</evidence>
<dbReference type="GO" id="GO:0016887">
    <property type="term" value="F:ATP hydrolysis activity"/>
    <property type="evidence" value="ECO:0007669"/>
    <property type="project" value="InterPro"/>
</dbReference>
<dbReference type="Gene3D" id="3.40.50.12240">
    <property type="match status" value="1"/>
</dbReference>
<keyword evidence="13" id="KW-1278">Translocase</keyword>
<accession>G7ZH96</accession>
<evidence type="ECO:0000313" key="21">
    <source>
        <dbReference type="Proteomes" id="UP000005667"/>
    </source>
</evidence>
<evidence type="ECO:0000256" key="14">
    <source>
        <dbReference type="ARBA" id="ARBA00023065"/>
    </source>
</evidence>
<comment type="function">
    <text evidence="1">Probable catalytic subunit of a protein translocase for flagellum-specific export, or a proton translocase involved in local circuits at the flagellum.</text>
</comment>
<keyword evidence="20" id="KW-0378">Hydrolase</keyword>
<evidence type="ECO:0000256" key="18">
    <source>
        <dbReference type="SAM" id="MobiDB-lite"/>
    </source>
</evidence>
<evidence type="ECO:0000256" key="12">
    <source>
        <dbReference type="ARBA" id="ARBA00022927"/>
    </source>
</evidence>
<evidence type="ECO:0000256" key="8">
    <source>
        <dbReference type="ARBA" id="ARBA00022741"/>
    </source>
</evidence>
<dbReference type="CDD" id="cd18117">
    <property type="entry name" value="ATP-synt_flagellum-secretory_path_III_N"/>
    <property type="match status" value="1"/>
</dbReference>
<keyword evidence="10" id="KW-1005">Bacterial flagellum biogenesis</keyword>
<gene>
    <name evidence="20" type="primary">fliI1</name>
    <name evidence="20" type="ordered locus">AZOLI_p40435</name>
</gene>
<evidence type="ECO:0000256" key="4">
    <source>
        <dbReference type="ARBA" id="ARBA00012473"/>
    </source>
</evidence>
<reference evidence="21" key="1">
    <citation type="journal article" date="2011" name="PLoS Genet.">
        <title>Azospirillum genomes reveal transition of bacteria from aquatic to terrestrial environments.</title>
        <authorList>
            <person name="Wisniewski-Dye F."/>
            <person name="Borziak K."/>
            <person name="Khalsa-Moyers G."/>
            <person name="Alexandre G."/>
            <person name="Sukharnikov L.O."/>
            <person name="Wuichet K."/>
            <person name="Hurst G.B."/>
            <person name="McDonald W.H."/>
            <person name="Robertson J.S."/>
            <person name="Barbe V."/>
            <person name="Calteau A."/>
            <person name="Rouy Z."/>
            <person name="Mangenot S."/>
            <person name="Prigent-Combaret C."/>
            <person name="Normand P."/>
            <person name="Boyer M."/>
            <person name="Siguier P."/>
            <person name="Dessaux Y."/>
            <person name="Elmerich C."/>
            <person name="Condemine G."/>
            <person name="Krishnen G."/>
            <person name="Kennedy I."/>
            <person name="Paterson A.H."/>
            <person name="Gonzalez V."/>
            <person name="Mavingui P."/>
            <person name="Zhulin I.B."/>
        </authorList>
    </citation>
    <scope>NUCLEOTIDE SEQUENCE [LARGE SCALE GENOMIC DNA]</scope>
    <source>
        <strain evidence="21">4B</strain>
    </source>
</reference>
<dbReference type="Proteomes" id="UP000005667">
    <property type="component" value="Plasmid AZO_p4"/>
</dbReference>
<dbReference type="InterPro" id="IPR003593">
    <property type="entry name" value="AAA+_ATPase"/>
</dbReference>
<keyword evidence="21" id="KW-1185">Reference proteome</keyword>
<keyword evidence="8" id="KW-0547">Nucleotide-binding</keyword>
<evidence type="ECO:0000256" key="9">
    <source>
        <dbReference type="ARBA" id="ARBA00022781"/>
    </source>
</evidence>
<evidence type="ECO:0000256" key="10">
    <source>
        <dbReference type="ARBA" id="ARBA00022795"/>
    </source>
</evidence>
<protein>
    <recommendedName>
        <fullName evidence="5">Flagellum-specific ATP synthase</fullName>
        <ecNumber evidence="4">7.1.2.2</ecNumber>
    </recommendedName>
</protein>
<keyword evidence="11" id="KW-0067">ATP-binding</keyword>
<dbReference type="GO" id="GO:0046933">
    <property type="term" value="F:proton-transporting ATP synthase activity, rotational mechanism"/>
    <property type="evidence" value="ECO:0007669"/>
    <property type="project" value="TreeGrafter"/>
</dbReference>
<dbReference type="GO" id="GO:0009288">
    <property type="term" value="C:bacterial-type flagellum"/>
    <property type="evidence" value="ECO:0007669"/>
    <property type="project" value="InterPro"/>
</dbReference>
<keyword evidence="15" id="KW-1006">Bacterial flagellum protein export</keyword>
<evidence type="ECO:0000256" key="1">
    <source>
        <dbReference type="ARBA" id="ARBA00003290"/>
    </source>
</evidence>
<evidence type="ECO:0000256" key="11">
    <source>
        <dbReference type="ARBA" id="ARBA00022840"/>
    </source>
</evidence>
<dbReference type="GO" id="GO:0044781">
    <property type="term" value="P:bacterial-type flagellum organization"/>
    <property type="evidence" value="ECO:0007669"/>
    <property type="project" value="UniProtKB-KW"/>
</dbReference>
<dbReference type="InterPro" id="IPR005714">
    <property type="entry name" value="ATPase_T3SS_FliI/YscN"/>
</dbReference>
<dbReference type="EMBL" id="FQ311872">
    <property type="protein sequence ID" value="CBS90817.1"/>
    <property type="molecule type" value="Genomic_DNA"/>
</dbReference>
<dbReference type="InterPro" id="IPR027417">
    <property type="entry name" value="P-loop_NTPase"/>
</dbReference>
<dbReference type="CDD" id="cd01136">
    <property type="entry name" value="ATPase_flagellum-secretory_path_III"/>
    <property type="match status" value="1"/>
</dbReference>
<feature type="region of interest" description="Disordered" evidence="18">
    <location>
        <begin position="115"/>
        <end position="137"/>
    </location>
</feature>
<dbReference type="OrthoDB" id="9801639at2"/>
<dbReference type="GO" id="GO:0030254">
    <property type="term" value="P:protein secretion by the type III secretion system"/>
    <property type="evidence" value="ECO:0007669"/>
    <property type="project" value="InterPro"/>
</dbReference>
<keyword evidence="7" id="KW-0963">Cytoplasm</keyword>
<keyword evidence="20" id="KW-0614">Plasmid</keyword>
<comment type="catalytic activity">
    <reaction evidence="17">
        <text>ATP + H2O + cellular proteinSide 1 = ADP + phosphate + cellular proteinSide 2.</text>
        <dbReference type="EC" id="7.4.2.8"/>
    </reaction>
</comment>
<dbReference type="RefSeq" id="WP_014189664.1">
    <property type="nucleotide sequence ID" value="NC_016587.1"/>
</dbReference>
<dbReference type="GO" id="GO:0005737">
    <property type="term" value="C:cytoplasm"/>
    <property type="evidence" value="ECO:0007669"/>
    <property type="project" value="UniProtKB-SubCell"/>
</dbReference>
<organism evidence="20 21">
    <name type="scientific">Azospirillum lipoferum (strain 4B)</name>
    <dbReference type="NCBI Taxonomy" id="862719"/>
    <lineage>
        <taxon>Bacteria</taxon>
        <taxon>Pseudomonadati</taxon>
        <taxon>Pseudomonadota</taxon>
        <taxon>Alphaproteobacteria</taxon>
        <taxon>Rhodospirillales</taxon>
        <taxon>Azospirillaceae</taxon>
        <taxon>Azospirillum</taxon>
    </lineage>
</organism>
<dbReference type="InterPro" id="IPR000194">
    <property type="entry name" value="ATPase_F1/V1/A1_a/bsu_nucl-bd"/>
</dbReference>
<sequence>MPFDFDQLIRDIDSIPDCSRYGRVTAVSGLMVEVGGIEKELSVGGRCIVETRDRRRIPCEVVGFRQGRALAMPFGALDGVGLGCRALVAGDQAMIYPTDAWLGRVVNALGEPVDGKGPLPKGPHGTPIRNNPPNAHSRARVGEKLDLGIRAINAFLTCCRGQRMGIFAGSGVGKSSVMSMLARFSAAEVAVIGLIGERGRELQEFITEDLGEEGLARSVVVCATSDEAPLMRKQAAYMTLAVAEHFRDQGRDVLCMMDSVTRFAMAQREIGLSAGEPPTTKGYPPTVFAELPRLLERAGPGVVGAGTITGLFTVLVDGDDHNEPIADAVRGILDGHIVMERQIGERGRYPAINILRSVSRTMPGCNTPNENELVGHARRLLSSYDNMAEMIRLGAYRRGSDPQVDEAIHFQPALEAFLKQGKREATDLETSYAMLAEIFGVQWPQ</sequence>
<dbReference type="InterPro" id="IPR022426">
    <property type="entry name" value="FliI_clade3"/>
</dbReference>
<dbReference type="InterPro" id="IPR050053">
    <property type="entry name" value="ATPase_alpha/beta_chains"/>
</dbReference>
<dbReference type="SMART" id="SM00382">
    <property type="entry name" value="AAA"/>
    <property type="match status" value="1"/>
</dbReference>
<keyword evidence="9" id="KW-0375">Hydrogen ion transport</keyword>
<keyword evidence="6" id="KW-0813">Transport</keyword>
<keyword evidence="14" id="KW-0406">Ion transport</keyword>
<comment type="similarity">
    <text evidence="3">Belongs to the ATPase alpha/beta chains family.</text>
</comment>
<keyword evidence="12" id="KW-0653">Protein transport</keyword>
<dbReference type="FunFam" id="3.40.50.12240:FF:000002">
    <property type="entry name" value="Flagellum-specific ATP synthase FliI"/>
    <property type="match status" value="1"/>
</dbReference>
<dbReference type="AlphaFoldDB" id="G7ZH96"/>